<evidence type="ECO:0000313" key="3">
    <source>
        <dbReference type="Ensembl" id="ENSEBUP00000027378.1"/>
    </source>
</evidence>
<evidence type="ECO:0000256" key="2">
    <source>
        <dbReference type="SAM" id="MobiDB-lite"/>
    </source>
</evidence>
<evidence type="ECO:0000256" key="1">
    <source>
        <dbReference type="ARBA" id="ARBA00022884"/>
    </source>
</evidence>
<feature type="compositionally biased region" description="Basic and acidic residues" evidence="2">
    <location>
        <begin position="238"/>
        <end position="256"/>
    </location>
</feature>
<dbReference type="GeneTree" id="ENSGT00730000111052"/>
<dbReference type="GO" id="GO:0070877">
    <property type="term" value="C:microprocessor complex"/>
    <property type="evidence" value="ECO:0007669"/>
    <property type="project" value="TreeGrafter"/>
</dbReference>
<dbReference type="GO" id="GO:0004525">
    <property type="term" value="F:ribonuclease III activity"/>
    <property type="evidence" value="ECO:0007669"/>
    <property type="project" value="TreeGrafter"/>
</dbReference>
<keyword evidence="1" id="KW-0694">RNA-binding</keyword>
<dbReference type="GO" id="GO:0031053">
    <property type="term" value="P:primary miRNA processing"/>
    <property type="evidence" value="ECO:0007669"/>
    <property type="project" value="TreeGrafter"/>
</dbReference>
<proteinExistence type="predicted"/>
<accession>A0A8C4X283</accession>
<organism evidence="3 4">
    <name type="scientific">Eptatretus burgeri</name>
    <name type="common">Inshore hagfish</name>
    <dbReference type="NCBI Taxonomy" id="7764"/>
    <lineage>
        <taxon>Eukaryota</taxon>
        <taxon>Metazoa</taxon>
        <taxon>Chordata</taxon>
        <taxon>Craniata</taxon>
        <taxon>Vertebrata</taxon>
        <taxon>Cyclostomata</taxon>
        <taxon>Myxini</taxon>
        <taxon>Myxiniformes</taxon>
        <taxon>Myxinidae</taxon>
        <taxon>Eptatretinae</taxon>
        <taxon>Eptatretus</taxon>
    </lineage>
</organism>
<sequence length="708" mass="79946">MAFWPRGVPLPGSYGNREYPNPPWPSPNAHCFFGPPRPCLPPPPLTAPPPPYPFVFPPHVYPFSYAPACPPGYMGSPSSLNAPLPISTSDSPHSVLPSTNSSMPSNPIACGGYGIVPPVPDRSWERERTAREKYAPVVAHAWEGGVTWQTEISTKGGNCERWEGKDKARSREGVWEGEQSGSSREGEWSAEWMVGPKGEREGKDRSENRGSTDVNRAGDAKQKKENTRDRAGHRRRRDHFESNRESKWRYESELGHKLSGSWDPIRDKHPPAWRSGLGRNRQRSRSASPGRSRRTRGNDREPRSKTGVRRSPYHRSRRSRSRERGRLRSERSSSRERIRCMKRRRSRDPGVDENQRQVSEVTKANWKGRGVQQASPPCFSETSVTKTPSTPEQPTAVSESKSDAPNEDAPNEEESTPLSPVWIRCTHHENYYSSDPMDQVGESTVVGTSRQRALCDELQRLLGQRQMSARAARPQWQPPSTRLDQHAGAAKDLSESGSESDSELSSANSESSSECEPLDVIAEIRRRKAHPDRLHDELWYNDPGQVKTKHLAFLQVRSRCVAFQLCVEHAITRWLCGFGALLQMNDGPLCKCSMRAQRTGIRHSMYPGEQPIEACRPTTNNAGRLFHYRVTISPPTNFLTDQPTVIEYDDHEYIFEGFSLLSHTPLVNLPQCKVVRFNIDYTVLFIEEAMPEVRQHDHILPSLVTCLS</sequence>
<dbReference type="Proteomes" id="UP000694388">
    <property type="component" value="Unplaced"/>
</dbReference>
<keyword evidence="4" id="KW-1185">Reference proteome</keyword>
<name>A0A8C4X283_EPTBU</name>
<protein>
    <submittedName>
        <fullName evidence="3">Uncharacterized protein</fullName>
    </submittedName>
</protein>
<feature type="region of interest" description="Disordered" evidence="2">
    <location>
        <begin position="465"/>
        <end position="516"/>
    </location>
</feature>
<dbReference type="PANTHER" id="PTHR11207:SF0">
    <property type="entry name" value="RIBONUCLEASE 3"/>
    <property type="match status" value="1"/>
</dbReference>
<reference evidence="3" key="1">
    <citation type="submission" date="2025-08" db="UniProtKB">
        <authorList>
            <consortium name="Ensembl"/>
        </authorList>
    </citation>
    <scope>IDENTIFICATION</scope>
</reference>
<feature type="compositionally biased region" description="Basic and acidic residues" evidence="2">
    <location>
        <begin position="322"/>
        <end position="339"/>
    </location>
</feature>
<reference evidence="3" key="2">
    <citation type="submission" date="2025-09" db="UniProtKB">
        <authorList>
            <consortium name="Ensembl"/>
        </authorList>
    </citation>
    <scope>IDENTIFICATION</scope>
</reference>
<feature type="compositionally biased region" description="Basic and acidic residues" evidence="2">
    <location>
        <begin position="197"/>
        <end position="230"/>
    </location>
</feature>
<feature type="compositionally biased region" description="Polar residues" evidence="2">
    <location>
        <begin position="372"/>
        <end position="399"/>
    </location>
</feature>
<feature type="compositionally biased region" description="Acidic residues" evidence="2">
    <location>
        <begin position="405"/>
        <end position="415"/>
    </location>
</feature>
<evidence type="ECO:0000313" key="4">
    <source>
        <dbReference type="Proteomes" id="UP000694388"/>
    </source>
</evidence>
<dbReference type="GO" id="GO:0003723">
    <property type="term" value="F:RNA binding"/>
    <property type="evidence" value="ECO:0007669"/>
    <property type="project" value="UniProtKB-KW"/>
</dbReference>
<feature type="compositionally biased region" description="Low complexity" evidence="2">
    <location>
        <begin position="495"/>
        <end position="515"/>
    </location>
</feature>
<dbReference type="GO" id="GO:0031054">
    <property type="term" value="P:pre-miRNA processing"/>
    <property type="evidence" value="ECO:0007669"/>
    <property type="project" value="TreeGrafter"/>
</dbReference>
<dbReference type="Ensembl" id="ENSEBUT00000027954.1">
    <property type="protein sequence ID" value="ENSEBUP00000027378.1"/>
    <property type="gene ID" value="ENSEBUG00000016779.1"/>
</dbReference>
<dbReference type="AlphaFoldDB" id="A0A8C4X283"/>
<feature type="region of interest" description="Disordered" evidence="2">
    <location>
        <begin position="84"/>
        <end position="103"/>
    </location>
</feature>
<dbReference type="PANTHER" id="PTHR11207">
    <property type="entry name" value="RIBONUCLEASE III"/>
    <property type="match status" value="1"/>
</dbReference>
<feature type="compositionally biased region" description="Basic and acidic residues" evidence="2">
    <location>
        <begin position="158"/>
        <end position="174"/>
    </location>
</feature>
<feature type="region of interest" description="Disordered" evidence="2">
    <location>
        <begin position="155"/>
        <end position="417"/>
    </location>
</feature>
<feature type="compositionally biased region" description="Basic residues" evidence="2">
    <location>
        <begin position="306"/>
        <end position="321"/>
    </location>
</feature>